<protein>
    <submittedName>
        <fullName evidence="1">Uncharacterized protein</fullName>
    </submittedName>
</protein>
<dbReference type="AlphaFoldDB" id="A0A074JIW6"/>
<dbReference type="EMBL" id="AUNB01000040">
    <property type="protein sequence ID" value="KEO57551.1"/>
    <property type="molecule type" value="Genomic_DNA"/>
</dbReference>
<dbReference type="STRING" id="1353528.DT23_05625"/>
<proteinExistence type="predicted"/>
<accession>A0A074JIW6</accession>
<sequence>MGERSAQSKPQFASARIEEMAATEQPIAPRLRQHDCGDAATIAQGRPLIEEAKFVPSDAVDLMDLQDQSYT</sequence>
<comment type="caution">
    <text evidence="1">The sequence shown here is derived from an EMBL/GenBank/DDBJ whole genome shotgun (WGS) entry which is preliminary data.</text>
</comment>
<reference evidence="1 2" key="1">
    <citation type="journal article" date="2015" name="Antonie Van Leeuwenhoek">
        <title>Thioclava indica sp. nov., isolated from surface seawater of the Indian Ocean.</title>
        <authorList>
            <person name="Liu Y."/>
            <person name="Lai Q."/>
            <person name="Du J."/>
            <person name="Xu H."/>
            <person name="Jiang L."/>
            <person name="Shao Z."/>
        </authorList>
    </citation>
    <scope>NUCLEOTIDE SEQUENCE [LARGE SCALE GENOMIC DNA]</scope>
    <source>
        <strain evidence="1 2">DT23-4</strain>
    </source>
</reference>
<dbReference type="RefSeq" id="WP_038131786.1">
    <property type="nucleotide sequence ID" value="NZ_AUNB01000040.1"/>
</dbReference>
<evidence type="ECO:0000313" key="1">
    <source>
        <dbReference type="EMBL" id="KEO57551.1"/>
    </source>
</evidence>
<organism evidence="1 2">
    <name type="scientific">Thioclava indica</name>
    <dbReference type="NCBI Taxonomy" id="1353528"/>
    <lineage>
        <taxon>Bacteria</taxon>
        <taxon>Pseudomonadati</taxon>
        <taxon>Pseudomonadota</taxon>
        <taxon>Alphaproteobacteria</taxon>
        <taxon>Rhodobacterales</taxon>
        <taxon>Paracoccaceae</taxon>
        <taxon>Thioclava</taxon>
    </lineage>
</organism>
<name>A0A074JIW6_9RHOB</name>
<dbReference type="Proteomes" id="UP000027471">
    <property type="component" value="Unassembled WGS sequence"/>
</dbReference>
<gene>
    <name evidence="1" type="ORF">DT23_05625</name>
</gene>
<evidence type="ECO:0000313" key="2">
    <source>
        <dbReference type="Proteomes" id="UP000027471"/>
    </source>
</evidence>
<keyword evidence="2" id="KW-1185">Reference proteome</keyword>